<organism evidence="2 3">
    <name type="scientific">Aureimonas phyllosphaerae</name>
    <dbReference type="NCBI Taxonomy" id="1166078"/>
    <lineage>
        <taxon>Bacteria</taxon>
        <taxon>Pseudomonadati</taxon>
        <taxon>Pseudomonadota</taxon>
        <taxon>Alphaproteobacteria</taxon>
        <taxon>Hyphomicrobiales</taxon>
        <taxon>Aurantimonadaceae</taxon>
        <taxon>Aureimonas</taxon>
    </lineage>
</organism>
<feature type="transmembrane region" description="Helical" evidence="1">
    <location>
        <begin position="12"/>
        <end position="34"/>
    </location>
</feature>
<dbReference type="EMBL" id="JACIDO010000001">
    <property type="protein sequence ID" value="MBB3934506.1"/>
    <property type="molecule type" value="Genomic_DNA"/>
</dbReference>
<comment type="caution">
    <text evidence="2">The sequence shown here is derived from an EMBL/GenBank/DDBJ whole genome shotgun (WGS) entry which is preliminary data.</text>
</comment>
<protein>
    <submittedName>
        <fullName evidence="2">Purine-cytosine permease-like protein</fullName>
    </submittedName>
</protein>
<dbReference type="RefSeq" id="WP_090958212.1">
    <property type="nucleotide sequence ID" value="NZ_CP181348.1"/>
</dbReference>
<gene>
    <name evidence="2" type="ORF">GGR05_000617</name>
</gene>
<sequence>MDDSKNWYESRTVWGAALALAASLAGLFGVEIVGLSSEEAVTALTAAASAIGAAVAIFGRFDARSRIR</sequence>
<proteinExistence type="predicted"/>
<keyword evidence="3" id="KW-1185">Reference proteome</keyword>
<dbReference type="AlphaFoldDB" id="A0A7W6BMA5"/>
<name>A0A7W6BMA5_9HYPH</name>
<evidence type="ECO:0000313" key="3">
    <source>
        <dbReference type="Proteomes" id="UP000531216"/>
    </source>
</evidence>
<dbReference type="Proteomes" id="UP000531216">
    <property type="component" value="Unassembled WGS sequence"/>
</dbReference>
<keyword evidence="1" id="KW-1133">Transmembrane helix</keyword>
<feature type="transmembrane region" description="Helical" evidence="1">
    <location>
        <begin position="40"/>
        <end position="59"/>
    </location>
</feature>
<keyword evidence="1" id="KW-0472">Membrane</keyword>
<reference evidence="2 3" key="1">
    <citation type="submission" date="2020-08" db="EMBL/GenBank/DDBJ databases">
        <title>Genomic Encyclopedia of Type Strains, Phase IV (KMG-IV): sequencing the most valuable type-strain genomes for metagenomic binning, comparative biology and taxonomic classification.</title>
        <authorList>
            <person name="Goeker M."/>
        </authorList>
    </citation>
    <scope>NUCLEOTIDE SEQUENCE [LARGE SCALE GENOMIC DNA]</scope>
    <source>
        <strain evidence="2 3">DSM 25024</strain>
    </source>
</reference>
<evidence type="ECO:0000313" key="2">
    <source>
        <dbReference type="EMBL" id="MBB3934506.1"/>
    </source>
</evidence>
<accession>A0A7W6BMA5</accession>
<keyword evidence="1" id="KW-0812">Transmembrane</keyword>
<evidence type="ECO:0000256" key="1">
    <source>
        <dbReference type="SAM" id="Phobius"/>
    </source>
</evidence>